<sequence length="318" mass="34324">MKMKSIAALLFAFSLFPLSNAFADCDYNLTVPTFAYGVGDTNPIVSGTVQVSRGQGGNSSNCNNFFLAFTKGWAGNYNRRGYNITTWVGYLYYNFYKNNNATGVLKEPSDISSTNEVIFDTLSKGSSKNLNYYFSLSPIDASSPPSAGTYYDVVQVQLYSGTYTNIVSYEGYRDLYVYLNVAKFISLSMVDTGGTYDGNQTSKTLDFGELEQGEQLGFDVRIVSNSGYILKVSSSNNGLLKRVGGTGVKSQIGYDFYANNSIKTLTSSAASPVTIASGTGKTPSGGALVPIKVAIKTVDDKDPGTYQDYVTLSVISND</sequence>
<keyword evidence="3" id="KW-1185">Reference proteome</keyword>
<dbReference type="AlphaFoldDB" id="A0A2K9NVQ9"/>
<proteinExistence type="predicted"/>
<dbReference type="Pfam" id="PF05229">
    <property type="entry name" value="SCPU"/>
    <property type="match status" value="1"/>
</dbReference>
<protein>
    <recommendedName>
        <fullName evidence="1">Spore coat protein U/FanG domain-containing protein</fullName>
    </recommendedName>
</protein>
<evidence type="ECO:0000313" key="2">
    <source>
        <dbReference type="EMBL" id="AUN99602.1"/>
    </source>
</evidence>
<dbReference type="RefSeq" id="WP_102244893.1">
    <property type="nucleotide sequence ID" value="NZ_CP025704.1"/>
</dbReference>
<accession>A0A2K9NVQ9</accession>
<reference evidence="2 3" key="1">
    <citation type="submission" date="2018-01" db="EMBL/GenBank/DDBJ databases">
        <title>Complete genome sequence of Bacteriovorax stolpii DSM12778.</title>
        <authorList>
            <person name="Tang B."/>
            <person name="Chang J."/>
        </authorList>
    </citation>
    <scope>NUCLEOTIDE SEQUENCE [LARGE SCALE GENOMIC DNA]</scope>
    <source>
        <strain evidence="2 3">DSM 12778</strain>
    </source>
</reference>
<dbReference type="OrthoDB" id="5297796at2"/>
<evidence type="ECO:0000313" key="3">
    <source>
        <dbReference type="Proteomes" id="UP000235584"/>
    </source>
</evidence>
<evidence type="ECO:0000259" key="1">
    <source>
        <dbReference type="Pfam" id="PF05229"/>
    </source>
</evidence>
<dbReference type="Proteomes" id="UP000235584">
    <property type="component" value="Chromosome"/>
</dbReference>
<dbReference type="KEGG" id="bsto:C0V70_16105"/>
<dbReference type="InterPro" id="IPR007893">
    <property type="entry name" value="Spore_coat_U/FanG"/>
</dbReference>
<dbReference type="EMBL" id="CP025704">
    <property type="protein sequence ID" value="AUN99602.1"/>
    <property type="molecule type" value="Genomic_DNA"/>
</dbReference>
<feature type="domain" description="Spore coat protein U/FanG" evidence="1">
    <location>
        <begin position="23"/>
        <end position="156"/>
    </location>
</feature>
<organism evidence="2 3">
    <name type="scientific">Bacteriovorax stolpii</name>
    <name type="common">Bdellovibrio stolpii</name>
    <dbReference type="NCBI Taxonomy" id="960"/>
    <lineage>
        <taxon>Bacteria</taxon>
        <taxon>Pseudomonadati</taxon>
        <taxon>Bdellovibrionota</taxon>
        <taxon>Bacteriovoracia</taxon>
        <taxon>Bacteriovoracales</taxon>
        <taxon>Bacteriovoracaceae</taxon>
        <taxon>Bacteriovorax</taxon>
    </lineage>
</organism>
<name>A0A2K9NVQ9_BACTC</name>
<gene>
    <name evidence="2" type="ORF">C0V70_16105</name>
</gene>